<gene>
    <name evidence="8" type="ORF">Q8947_10720</name>
</gene>
<evidence type="ECO:0000256" key="5">
    <source>
        <dbReference type="RuleBase" id="RU004404"/>
    </source>
</evidence>
<dbReference type="InterPro" id="IPR005151">
    <property type="entry name" value="Tail-specific_protease"/>
</dbReference>
<proteinExistence type="inferred from homology"/>
<organism evidence="8 9">
    <name type="scientific">Yanghanlia caeni</name>
    <dbReference type="NCBI Taxonomy" id="3064283"/>
    <lineage>
        <taxon>Bacteria</taxon>
        <taxon>Pseudomonadati</taxon>
        <taxon>Pseudomonadota</taxon>
        <taxon>Betaproteobacteria</taxon>
        <taxon>Burkholderiales</taxon>
        <taxon>Alcaligenaceae</taxon>
        <taxon>Yanghanlia</taxon>
    </lineage>
</organism>
<feature type="compositionally biased region" description="Basic and acidic residues" evidence="6">
    <location>
        <begin position="492"/>
        <end position="513"/>
    </location>
</feature>
<keyword evidence="4 5" id="KW-0720">Serine protease</keyword>
<feature type="region of interest" description="Disordered" evidence="6">
    <location>
        <begin position="460"/>
        <end position="524"/>
    </location>
</feature>
<comment type="caution">
    <text evidence="8">The sequence shown here is derived from an EMBL/GenBank/DDBJ whole genome shotgun (WGS) entry which is preliminary data.</text>
</comment>
<dbReference type="PROSITE" id="PS50106">
    <property type="entry name" value="PDZ"/>
    <property type="match status" value="1"/>
</dbReference>
<dbReference type="Pfam" id="PF17820">
    <property type="entry name" value="PDZ_6"/>
    <property type="match status" value="1"/>
</dbReference>
<dbReference type="InterPro" id="IPR036034">
    <property type="entry name" value="PDZ_sf"/>
</dbReference>
<dbReference type="SUPFAM" id="SSF52096">
    <property type="entry name" value="ClpP/crotonase"/>
    <property type="match status" value="1"/>
</dbReference>
<dbReference type="InterPro" id="IPR029045">
    <property type="entry name" value="ClpP/crotonase-like_dom_sf"/>
</dbReference>
<comment type="similarity">
    <text evidence="1 5">Belongs to the peptidase S41A family.</text>
</comment>
<dbReference type="Pfam" id="PF03572">
    <property type="entry name" value="Peptidase_S41"/>
    <property type="match status" value="1"/>
</dbReference>
<dbReference type="NCBIfam" id="TIGR00225">
    <property type="entry name" value="prc"/>
    <property type="match status" value="1"/>
</dbReference>
<dbReference type="Gene3D" id="3.90.226.10">
    <property type="entry name" value="2-enoyl-CoA Hydratase, Chain A, domain 1"/>
    <property type="match status" value="1"/>
</dbReference>
<dbReference type="SMART" id="SM00245">
    <property type="entry name" value="TSPc"/>
    <property type="match status" value="1"/>
</dbReference>
<evidence type="ECO:0000256" key="3">
    <source>
        <dbReference type="ARBA" id="ARBA00022801"/>
    </source>
</evidence>
<dbReference type="InterPro" id="IPR004447">
    <property type="entry name" value="Peptidase_S41A"/>
</dbReference>
<keyword evidence="3 5" id="KW-0378">Hydrolase</keyword>
<dbReference type="InterPro" id="IPR041489">
    <property type="entry name" value="PDZ_6"/>
</dbReference>
<dbReference type="SUPFAM" id="SSF50156">
    <property type="entry name" value="PDZ domain-like"/>
    <property type="match status" value="1"/>
</dbReference>
<feature type="compositionally biased region" description="Low complexity" evidence="6">
    <location>
        <begin position="474"/>
        <end position="484"/>
    </location>
</feature>
<evidence type="ECO:0000256" key="1">
    <source>
        <dbReference type="ARBA" id="ARBA00009179"/>
    </source>
</evidence>
<evidence type="ECO:0000256" key="4">
    <source>
        <dbReference type="ARBA" id="ARBA00022825"/>
    </source>
</evidence>
<dbReference type="CDD" id="cd06782">
    <property type="entry name" value="cpPDZ_CPP-like"/>
    <property type="match status" value="1"/>
</dbReference>
<sequence>MSTRRVRSLSLVLIGAIGGILLSVGITAVAQRGEPLPLKELQQFANVFAAIKASYVEPVTDEKLINDAIKGMFDDLDPHSAYLDADAFKEMEAITQGGFGGLGIEIGSEDGQPKVISPIEDTPAFRAGILAGDLITHIDGKPTKGMTLSEAIKLMRGEPQTSIVLTISRAGRDKPLELTIVRDIIKVRSVRSKMLPNDIGYVRIAQFQERTAPDLVRHLRELGAEKPPKALILDLRNDPGGLLDSAIAVSSAFLPPNVLVVSTKGRIPSANREYHAKPADYLRNYMISSEEDYLADVVGWAKTVPMVVLVNVGSASASEIVAGALQDHKRATILGNRTFGKGSVQSVLPLGENTGIKLTTARYYTPSGQSIQVTGVTPDITVDDTPQGNLFRLPREADLQRHLVNGNFDETALSDDEDNTVDLARMFEFGGDDDYQLQQAINYLEGRPVQRNDPALVAKAKTEREAARAGRDIPASSSGAAGSVPVPPEKMGSGDEKKNSMRRIDPLNTERYRITPQGMERIEP</sequence>
<dbReference type="PANTHER" id="PTHR32060:SF30">
    <property type="entry name" value="CARBOXY-TERMINAL PROCESSING PROTEASE CTPA"/>
    <property type="match status" value="1"/>
</dbReference>
<reference evidence="8 9" key="1">
    <citation type="submission" date="2023-08" db="EMBL/GenBank/DDBJ databases">
        <title>Alcaligenaceae gen. nov., a novel taxon isolated from the sludge of Yixing Pesticide Factory.</title>
        <authorList>
            <person name="Ruan L."/>
        </authorList>
    </citation>
    <scope>NUCLEOTIDE SEQUENCE [LARGE SCALE GENOMIC DNA]</scope>
    <source>
        <strain evidence="8 9">LG-2</strain>
    </source>
</reference>
<evidence type="ECO:0000256" key="6">
    <source>
        <dbReference type="SAM" id="MobiDB-lite"/>
    </source>
</evidence>
<evidence type="ECO:0000256" key="2">
    <source>
        <dbReference type="ARBA" id="ARBA00022670"/>
    </source>
</evidence>
<keyword evidence="2 5" id="KW-0645">Protease</keyword>
<dbReference type="SMART" id="SM00228">
    <property type="entry name" value="PDZ"/>
    <property type="match status" value="1"/>
</dbReference>
<dbReference type="Pfam" id="PF22694">
    <property type="entry name" value="CtpB_N-like"/>
    <property type="match status" value="1"/>
</dbReference>
<evidence type="ECO:0000313" key="9">
    <source>
        <dbReference type="Proteomes" id="UP001232156"/>
    </source>
</evidence>
<evidence type="ECO:0000313" key="8">
    <source>
        <dbReference type="EMBL" id="MDR4126451.1"/>
    </source>
</evidence>
<dbReference type="InterPro" id="IPR055210">
    <property type="entry name" value="CtpA/B_N"/>
</dbReference>
<name>A0ABU1D7N1_9BURK</name>
<dbReference type="Gene3D" id="3.30.750.44">
    <property type="match status" value="1"/>
</dbReference>
<dbReference type="Proteomes" id="UP001232156">
    <property type="component" value="Unassembled WGS sequence"/>
</dbReference>
<protein>
    <submittedName>
        <fullName evidence="8">S41 family peptidase</fullName>
    </submittedName>
</protein>
<dbReference type="PANTHER" id="PTHR32060">
    <property type="entry name" value="TAIL-SPECIFIC PROTEASE"/>
    <property type="match status" value="1"/>
</dbReference>
<keyword evidence="9" id="KW-1185">Reference proteome</keyword>
<feature type="compositionally biased region" description="Basic and acidic residues" evidence="6">
    <location>
        <begin position="460"/>
        <end position="471"/>
    </location>
</feature>
<feature type="domain" description="PDZ" evidence="7">
    <location>
        <begin position="88"/>
        <end position="170"/>
    </location>
</feature>
<dbReference type="CDD" id="cd07560">
    <property type="entry name" value="Peptidase_S41_CPP"/>
    <property type="match status" value="1"/>
</dbReference>
<dbReference type="RefSeq" id="WP_165277678.1">
    <property type="nucleotide sequence ID" value="NZ_JAUZQE010000025.1"/>
</dbReference>
<accession>A0ABU1D7N1</accession>
<dbReference type="InterPro" id="IPR001478">
    <property type="entry name" value="PDZ"/>
</dbReference>
<dbReference type="EMBL" id="JAUZQE010000025">
    <property type="protein sequence ID" value="MDR4126451.1"/>
    <property type="molecule type" value="Genomic_DNA"/>
</dbReference>
<dbReference type="Gene3D" id="2.30.42.10">
    <property type="match status" value="1"/>
</dbReference>
<evidence type="ECO:0000259" key="7">
    <source>
        <dbReference type="PROSITE" id="PS50106"/>
    </source>
</evidence>